<keyword evidence="6 10" id="KW-1133">Transmembrane helix</keyword>
<evidence type="ECO:0000313" key="13">
    <source>
        <dbReference type="EMBL" id="KAA2285105.1"/>
    </source>
</evidence>
<comment type="subcellular location">
    <subcellularLocation>
        <location evidence="1">Membrane</location>
        <topology evidence="1">Multi-pass membrane protein</topology>
    </subcellularLocation>
</comment>
<dbReference type="PANTHER" id="PTHR11562">
    <property type="entry name" value="CATION EFFLUX PROTEIN/ ZINC TRANSPORTER"/>
    <property type="match status" value="1"/>
</dbReference>
<comment type="similarity">
    <text evidence="2">Belongs to the cation diffusion facilitator (CDF) transporter (TC 2.A.4) family. SLC30A subfamily.</text>
</comment>
<feature type="domain" description="Cation efflux protein cytoplasmic" evidence="12">
    <location>
        <begin position="213"/>
        <end position="287"/>
    </location>
</feature>
<dbReference type="InterPro" id="IPR002524">
    <property type="entry name" value="Cation_efflux"/>
</dbReference>
<gene>
    <name evidence="13" type="ORF">F0415_07635</name>
</gene>
<dbReference type="EMBL" id="VUOD01000004">
    <property type="protein sequence ID" value="KAA2285105.1"/>
    <property type="molecule type" value="Genomic_DNA"/>
</dbReference>
<keyword evidence="3" id="KW-0813">Transport</keyword>
<dbReference type="Proteomes" id="UP000322165">
    <property type="component" value="Unassembled WGS sequence"/>
</dbReference>
<evidence type="ECO:0000313" key="14">
    <source>
        <dbReference type="Proteomes" id="UP000322165"/>
    </source>
</evidence>
<dbReference type="Pfam" id="PF16916">
    <property type="entry name" value="ZT_dimer"/>
    <property type="match status" value="1"/>
</dbReference>
<dbReference type="InterPro" id="IPR058533">
    <property type="entry name" value="Cation_efflux_TM"/>
</dbReference>
<sequence>MGRGHDHRPDTLRHERPLRWALALTLAFLVVEVVGALLSGSLALLSDAAHMASDSFALLVALLAVRLARRPPDTHRTYGYARAEALGALANGCLLFLVAGGIFWEAVQRFLAPEPVATGTMLAVAVAGLVVNLIAMRLLQAGAGENLNMRGAYLEVMADLLGSVAVILGALVIRFTGLVWVDPLLAVLLALWVLPRTWHLLSEAVHLLLEGAPRGIAVQEVREAMLAEPGVVSIHDLHLWSLSSRQPMLSAHVDVRRDVDADALRRRLARLVRERFGIGHSTIQMEAERGGGGGESADCGHVPHDESGPRHHHRH</sequence>
<dbReference type="Pfam" id="PF01545">
    <property type="entry name" value="Cation_efflux"/>
    <property type="match status" value="1"/>
</dbReference>
<evidence type="ECO:0000256" key="8">
    <source>
        <dbReference type="ARBA" id="ARBA00023136"/>
    </source>
</evidence>
<keyword evidence="8 10" id="KW-0472">Membrane</keyword>
<dbReference type="PANTHER" id="PTHR11562:SF17">
    <property type="entry name" value="RE54080P-RELATED"/>
    <property type="match status" value="1"/>
</dbReference>
<dbReference type="SUPFAM" id="SSF161111">
    <property type="entry name" value="Cation efflux protein transmembrane domain-like"/>
    <property type="match status" value="1"/>
</dbReference>
<feature type="transmembrane region" description="Helical" evidence="10">
    <location>
        <begin position="20"/>
        <end position="42"/>
    </location>
</feature>
<keyword evidence="4 10" id="KW-0812">Transmembrane</keyword>
<keyword evidence="7" id="KW-0406">Ion transport</keyword>
<dbReference type="GO" id="GO:0005886">
    <property type="term" value="C:plasma membrane"/>
    <property type="evidence" value="ECO:0007669"/>
    <property type="project" value="TreeGrafter"/>
</dbReference>
<name>A0A5B2ZAX7_9GAMM</name>
<dbReference type="InterPro" id="IPR050681">
    <property type="entry name" value="CDF/SLC30A"/>
</dbReference>
<reference evidence="13 14" key="1">
    <citation type="submission" date="2019-09" db="EMBL/GenBank/DDBJ databases">
        <title>Arenimonas chukotkensis sp. nov., a bacterium isolated from Chukotka hot spring, Arctic region, Russia.</title>
        <authorList>
            <person name="Zayulina K.S."/>
            <person name="Prokofeva M.I."/>
            <person name="Elcheninov A.G."/>
            <person name="Novikov A."/>
            <person name="Kochetkova T.V."/>
            <person name="Kublanov I.V."/>
        </authorList>
    </citation>
    <scope>NUCLEOTIDE SEQUENCE [LARGE SCALE GENOMIC DNA]</scope>
    <source>
        <strain evidence="13 14">3729k</strain>
    </source>
</reference>
<evidence type="ECO:0000256" key="9">
    <source>
        <dbReference type="SAM" id="MobiDB-lite"/>
    </source>
</evidence>
<dbReference type="InterPro" id="IPR027469">
    <property type="entry name" value="Cation_efflux_TMD_sf"/>
</dbReference>
<dbReference type="AlphaFoldDB" id="A0A5B2ZAX7"/>
<dbReference type="InterPro" id="IPR027470">
    <property type="entry name" value="Cation_efflux_CTD"/>
</dbReference>
<feature type="transmembrane region" description="Helical" evidence="10">
    <location>
        <begin position="48"/>
        <end position="65"/>
    </location>
</feature>
<evidence type="ECO:0000259" key="12">
    <source>
        <dbReference type="Pfam" id="PF16916"/>
    </source>
</evidence>
<feature type="transmembrane region" description="Helical" evidence="10">
    <location>
        <begin position="116"/>
        <end position="139"/>
    </location>
</feature>
<feature type="domain" description="Cation efflux protein transmembrane" evidence="11">
    <location>
        <begin position="21"/>
        <end position="209"/>
    </location>
</feature>
<evidence type="ECO:0000256" key="4">
    <source>
        <dbReference type="ARBA" id="ARBA00022692"/>
    </source>
</evidence>
<comment type="caution">
    <text evidence="13">The sequence shown here is derived from an EMBL/GenBank/DDBJ whole genome shotgun (WGS) entry which is preliminary data.</text>
</comment>
<dbReference type="RefSeq" id="WP_149860604.1">
    <property type="nucleotide sequence ID" value="NZ_VUOD01000004.1"/>
</dbReference>
<proteinExistence type="inferred from homology"/>
<protein>
    <submittedName>
        <fullName evidence="13">Cation transporter</fullName>
    </submittedName>
</protein>
<feature type="transmembrane region" description="Helical" evidence="10">
    <location>
        <begin position="151"/>
        <end position="171"/>
    </location>
</feature>
<dbReference type="GO" id="GO:0005385">
    <property type="term" value="F:zinc ion transmembrane transporter activity"/>
    <property type="evidence" value="ECO:0007669"/>
    <property type="project" value="TreeGrafter"/>
</dbReference>
<reference evidence="13 14" key="2">
    <citation type="submission" date="2019-09" db="EMBL/GenBank/DDBJ databases">
        <authorList>
            <person name="Mazur A."/>
        </authorList>
    </citation>
    <scope>NUCLEOTIDE SEQUENCE [LARGE SCALE GENOMIC DNA]</scope>
    <source>
        <strain evidence="13 14">3729k</strain>
    </source>
</reference>
<feature type="region of interest" description="Disordered" evidence="9">
    <location>
        <begin position="283"/>
        <end position="315"/>
    </location>
</feature>
<evidence type="ECO:0000256" key="1">
    <source>
        <dbReference type="ARBA" id="ARBA00004141"/>
    </source>
</evidence>
<evidence type="ECO:0000256" key="10">
    <source>
        <dbReference type="SAM" id="Phobius"/>
    </source>
</evidence>
<evidence type="ECO:0000256" key="6">
    <source>
        <dbReference type="ARBA" id="ARBA00022989"/>
    </source>
</evidence>
<evidence type="ECO:0000256" key="2">
    <source>
        <dbReference type="ARBA" id="ARBA00008873"/>
    </source>
</evidence>
<dbReference type="Gene3D" id="1.20.1510.10">
    <property type="entry name" value="Cation efflux protein transmembrane domain"/>
    <property type="match status" value="1"/>
</dbReference>
<keyword evidence="5" id="KW-0864">Zinc transport</keyword>
<dbReference type="NCBIfam" id="TIGR01297">
    <property type="entry name" value="CDF"/>
    <property type="match status" value="1"/>
</dbReference>
<keyword evidence="14" id="KW-1185">Reference proteome</keyword>
<evidence type="ECO:0000256" key="3">
    <source>
        <dbReference type="ARBA" id="ARBA00022448"/>
    </source>
</evidence>
<evidence type="ECO:0000256" key="7">
    <source>
        <dbReference type="ARBA" id="ARBA00023065"/>
    </source>
</evidence>
<accession>A0A5B2ZAX7</accession>
<organism evidence="13 14">
    <name type="scientific">Arenimonas fontis</name>
    <dbReference type="NCBI Taxonomy" id="2608255"/>
    <lineage>
        <taxon>Bacteria</taxon>
        <taxon>Pseudomonadati</taxon>
        <taxon>Pseudomonadota</taxon>
        <taxon>Gammaproteobacteria</taxon>
        <taxon>Lysobacterales</taxon>
        <taxon>Lysobacteraceae</taxon>
        <taxon>Arenimonas</taxon>
    </lineage>
</organism>
<evidence type="ECO:0000259" key="11">
    <source>
        <dbReference type="Pfam" id="PF01545"/>
    </source>
</evidence>
<dbReference type="InterPro" id="IPR036837">
    <property type="entry name" value="Cation_efflux_CTD_sf"/>
</dbReference>
<keyword evidence="5" id="KW-0862">Zinc</keyword>
<evidence type="ECO:0000256" key="5">
    <source>
        <dbReference type="ARBA" id="ARBA00022906"/>
    </source>
</evidence>
<feature type="transmembrane region" description="Helical" evidence="10">
    <location>
        <begin position="85"/>
        <end position="104"/>
    </location>
</feature>
<dbReference type="SUPFAM" id="SSF160240">
    <property type="entry name" value="Cation efflux protein cytoplasmic domain-like"/>
    <property type="match status" value="1"/>
</dbReference>